<dbReference type="EMBL" id="JBAKIA010000010">
    <property type="protein sequence ID" value="MEJ8475372.1"/>
    <property type="molecule type" value="Genomic_DNA"/>
</dbReference>
<dbReference type="Proteomes" id="UP001385499">
    <property type="component" value="Unassembled WGS sequence"/>
</dbReference>
<feature type="transmembrane region" description="Helical" evidence="1">
    <location>
        <begin position="27"/>
        <end position="48"/>
    </location>
</feature>
<comment type="caution">
    <text evidence="2">The sequence shown here is derived from an EMBL/GenBank/DDBJ whole genome shotgun (WGS) entry which is preliminary data.</text>
</comment>
<name>A0ABU8TMH1_9HYPH</name>
<sequence>MTQEELLANLAPIRIPLSFAEFTFRDALLALCLGLLVGLLLVKVIALVTTRKVSRVDQVRADIAKLATLKEEARLVGLAELLKRYDEPAAGRLGLLEAMYNPSVSTDPVLLEQAIMTAARSAK</sequence>
<accession>A0ABU8TMH1</accession>
<dbReference type="RefSeq" id="WP_340275400.1">
    <property type="nucleotide sequence ID" value="NZ_JBAKIA010000010.1"/>
</dbReference>
<keyword evidence="1" id="KW-0472">Membrane</keyword>
<evidence type="ECO:0000256" key="1">
    <source>
        <dbReference type="SAM" id="Phobius"/>
    </source>
</evidence>
<evidence type="ECO:0000313" key="2">
    <source>
        <dbReference type="EMBL" id="MEJ8475372.1"/>
    </source>
</evidence>
<keyword evidence="3" id="KW-1185">Reference proteome</keyword>
<protein>
    <submittedName>
        <fullName evidence="2">Uncharacterized protein</fullName>
    </submittedName>
</protein>
<proteinExistence type="predicted"/>
<evidence type="ECO:0000313" key="3">
    <source>
        <dbReference type="Proteomes" id="UP001385499"/>
    </source>
</evidence>
<organism evidence="2 3">
    <name type="scientific">Roseibium algae</name>
    <dbReference type="NCBI Taxonomy" id="3123038"/>
    <lineage>
        <taxon>Bacteria</taxon>
        <taxon>Pseudomonadati</taxon>
        <taxon>Pseudomonadota</taxon>
        <taxon>Alphaproteobacteria</taxon>
        <taxon>Hyphomicrobiales</taxon>
        <taxon>Stappiaceae</taxon>
        <taxon>Roseibium</taxon>
    </lineage>
</organism>
<keyword evidence="1" id="KW-1133">Transmembrane helix</keyword>
<reference evidence="2 3" key="1">
    <citation type="submission" date="2024-02" db="EMBL/GenBank/DDBJ databases">
        <title>Roseibium algae sp. nov., isolated from marine alga (Grateloupia sp.), showing potential in myo-inositol conversion.</title>
        <authorList>
            <person name="Wang Y."/>
        </authorList>
    </citation>
    <scope>NUCLEOTIDE SEQUENCE [LARGE SCALE GENOMIC DNA]</scope>
    <source>
        <strain evidence="2 3">H3510</strain>
    </source>
</reference>
<gene>
    <name evidence="2" type="ORF">V6575_14850</name>
</gene>
<keyword evidence="1" id="KW-0812">Transmembrane</keyword>